<reference evidence="2" key="1">
    <citation type="submission" date="2023-06" db="EMBL/GenBank/DDBJ databases">
        <authorList>
            <consortium name="Lawrence Berkeley National Laboratory"/>
            <person name="Ahrendt S."/>
            <person name="Sahu N."/>
            <person name="Indic B."/>
            <person name="Wong-Bajracharya J."/>
            <person name="Merenyi Z."/>
            <person name="Ke H.-M."/>
            <person name="Monk M."/>
            <person name="Kocsube S."/>
            <person name="Drula E."/>
            <person name="Lipzen A."/>
            <person name="Balint B."/>
            <person name="Henrissat B."/>
            <person name="Andreopoulos B."/>
            <person name="Martin F.M."/>
            <person name="Harder C.B."/>
            <person name="Rigling D."/>
            <person name="Ford K.L."/>
            <person name="Foster G.D."/>
            <person name="Pangilinan J."/>
            <person name="Papanicolaou A."/>
            <person name="Barry K."/>
            <person name="LaButti K."/>
            <person name="Viragh M."/>
            <person name="Koriabine M."/>
            <person name="Yan M."/>
            <person name="Riley R."/>
            <person name="Champramary S."/>
            <person name="Plett K.L."/>
            <person name="Tsai I.J."/>
            <person name="Slot J."/>
            <person name="Sipos G."/>
            <person name="Plett J."/>
            <person name="Nagy L.G."/>
            <person name="Grigoriev I.V."/>
        </authorList>
    </citation>
    <scope>NUCLEOTIDE SEQUENCE</scope>
    <source>
        <strain evidence="2">HWK02</strain>
    </source>
</reference>
<evidence type="ECO:0008006" key="4">
    <source>
        <dbReference type="Google" id="ProtNLM"/>
    </source>
</evidence>
<proteinExistence type="predicted"/>
<sequence>MGLLLRIWDIIWKILGYADVMFVNHVCVDMSVSEGDYEACYAGIESTSVLYVSLQLLVIDSILVLRIWAVMGKRWWILWTFFGLLVCSTTTSIVLSLRFFLNGTANSLYIIPILVFEAIIFSSAFYHGIKESGGLRSLLLRSKSPFRYGAKPILRLVFQGSVLYFATLDSRMGITIMSITISHMLFRLRKQVLPDTVAGVISLEGMGDVTDIRPCPQGS</sequence>
<evidence type="ECO:0000313" key="3">
    <source>
        <dbReference type="Proteomes" id="UP001175228"/>
    </source>
</evidence>
<feature type="transmembrane region" description="Helical" evidence="1">
    <location>
        <begin position="107"/>
        <end position="127"/>
    </location>
</feature>
<keyword evidence="1" id="KW-0812">Transmembrane</keyword>
<protein>
    <recommendedName>
        <fullName evidence="4">Transmembrane protein</fullName>
    </recommendedName>
</protein>
<name>A0AA39V1K7_9AGAR</name>
<keyword evidence="1" id="KW-1133">Transmembrane helix</keyword>
<feature type="transmembrane region" description="Helical" evidence="1">
    <location>
        <begin position="49"/>
        <end position="69"/>
    </location>
</feature>
<organism evidence="2 3">
    <name type="scientific">Armillaria luteobubalina</name>
    <dbReference type="NCBI Taxonomy" id="153913"/>
    <lineage>
        <taxon>Eukaryota</taxon>
        <taxon>Fungi</taxon>
        <taxon>Dikarya</taxon>
        <taxon>Basidiomycota</taxon>
        <taxon>Agaricomycotina</taxon>
        <taxon>Agaricomycetes</taxon>
        <taxon>Agaricomycetidae</taxon>
        <taxon>Agaricales</taxon>
        <taxon>Marasmiineae</taxon>
        <taxon>Physalacriaceae</taxon>
        <taxon>Armillaria</taxon>
    </lineage>
</organism>
<evidence type="ECO:0000256" key="1">
    <source>
        <dbReference type="SAM" id="Phobius"/>
    </source>
</evidence>
<comment type="caution">
    <text evidence="2">The sequence shown here is derived from an EMBL/GenBank/DDBJ whole genome shotgun (WGS) entry which is preliminary data.</text>
</comment>
<evidence type="ECO:0000313" key="2">
    <source>
        <dbReference type="EMBL" id="KAK0501855.1"/>
    </source>
</evidence>
<keyword evidence="3" id="KW-1185">Reference proteome</keyword>
<dbReference type="Proteomes" id="UP001175228">
    <property type="component" value="Unassembled WGS sequence"/>
</dbReference>
<gene>
    <name evidence="2" type="ORF">EDD18DRAFT_1144731</name>
</gene>
<feature type="transmembrane region" description="Helical" evidence="1">
    <location>
        <begin position="76"/>
        <end position="101"/>
    </location>
</feature>
<dbReference type="EMBL" id="JAUEPU010000006">
    <property type="protein sequence ID" value="KAK0501855.1"/>
    <property type="molecule type" value="Genomic_DNA"/>
</dbReference>
<accession>A0AA39V1K7</accession>
<dbReference type="AlphaFoldDB" id="A0AA39V1K7"/>
<keyword evidence="1" id="KW-0472">Membrane</keyword>